<feature type="transmembrane region" description="Helical" evidence="2">
    <location>
        <begin position="72"/>
        <end position="90"/>
    </location>
</feature>
<comment type="caution">
    <text evidence="3">The sequence shown here is derived from an EMBL/GenBank/DDBJ whole genome shotgun (WGS) entry which is preliminary data.</text>
</comment>
<gene>
    <name evidence="3" type="ORF">SDC9_185511</name>
</gene>
<dbReference type="AlphaFoldDB" id="A0A645HGX9"/>
<keyword evidence="2" id="KW-0812">Transmembrane</keyword>
<evidence type="ECO:0000313" key="3">
    <source>
        <dbReference type="EMBL" id="MPN37990.1"/>
    </source>
</evidence>
<feature type="transmembrane region" description="Helical" evidence="2">
    <location>
        <begin position="43"/>
        <end position="66"/>
    </location>
</feature>
<keyword evidence="2" id="KW-1133">Transmembrane helix</keyword>
<accession>A0A645HGX9</accession>
<keyword evidence="2" id="KW-0472">Membrane</keyword>
<feature type="compositionally biased region" description="Polar residues" evidence="1">
    <location>
        <begin position="22"/>
        <end position="38"/>
    </location>
</feature>
<dbReference type="EMBL" id="VSSQ01092949">
    <property type="protein sequence ID" value="MPN37990.1"/>
    <property type="molecule type" value="Genomic_DNA"/>
</dbReference>
<reference evidence="3" key="1">
    <citation type="submission" date="2019-08" db="EMBL/GenBank/DDBJ databases">
        <authorList>
            <person name="Kucharzyk K."/>
            <person name="Murdoch R.W."/>
            <person name="Higgins S."/>
            <person name="Loffler F."/>
        </authorList>
    </citation>
    <scope>NUCLEOTIDE SEQUENCE</scope>
</reference>
<feature type="region of interest" description="Disordered" evidence="1">
    <location>
        <begin position="1"/>
        <end position="38"/>
    </location>
</feature>
<proteinExistence type="predicted"/>
<protein>
    <submittedName>
        <fullName evidence="3">Uncharacterized protein</fullName>
    </submittedName>
</protein>
<evidence type="ECO:0000256" key="2">
    <source>
        <dbReference type="SAM" id="Phobius"/>
    </source>
</evidence>
<sequence length="104" mass="11302">MEAGLSQQEATEKMGPPAEVAQQLQERANAAQKPQQKQGEMPLLLPWAIIFSATLMLVKGAMWFGSHAMGDALLALLGLVLAIISAAVALRYRKPKTEQQDTEE</sequence>
<organism evidence="3">
    <name type="scientific">bioreactor metagenome</name>
    <dbReference type="NCBI Taxonomy" id="1076179"/>
    <lineage>
        <taxon>unclassified sequences</taxon>
        <taxon>metagenomes</taxon>
        <taxon>ecological metagenomes</taxon>
    </lineage>
</organism>
<name>A0A645HGX9_9ZZZZ</name>
<evidence type="ECO:0000256" key="1">
    <source>
        <dbReference type="SAM" id="MobiDB-lite"/>
    </source>
</evidence>